<dbReference type="Pfam" id="PF00589">
    <property type="entry name" value="Phage_integrase"/>
    <property type="match status" value="1"/>
</dbReference>
<dbReference type="Proteomes" id="UP000095431">
    <property type="component" value="Unassembled WGS sequence"/>
</dbReference>
<evidence type="ECO:0000313" key="5">
    <source>
        <dbReference type="EMBL" id="CUO32069.1"/>
    </source>
</evidence>
<dbReference type="PROSITE" id="PS51898">
    <property type="entry name" value="TYR_RECOMBINASE"/>
    <property type="match status" value="1"/>
</dbReference>
<dbReference type="GO" id="GO:0006310">
    <property type="term" value="P:DNA recombination"/>
    <property type="evidence" value="ECO:0007669"/>
    <property type="project" value="UniProtKB-KW"/>
</dbReference>
<evidence type="ECO:0000313" key="6">
    <source>
        <dbReference type="Proteomes" id="UP000095431"/>
    </source>
</evidence>
<sequence length="247" mass="29232">MILEEYIFTSCFLNDIQGLIEQKKQSGYIYDSAKYILIQFDKFCVENHIDRAIITKELSDTWLSYHADEAKSRRASRMSVLRQLVQYMNSQGSECYIPSKFSAKSYRVPYVMNEREIREFFTVADDYIPKVNADRFSILAEEYKVLFRFIYCCGLRVSEARKLKLEDIDFERKTALILRSKGDKDRLIYIADDVCNMCLDMLDLLHDKYHFYSEYLFPSSDPNTPLQVASINKKFQEFCNNIVYICF</sequence>
<keyword evidence="3" id="KW-0233">DNA recombination</keyword>
<feature type="domain" description="Tyr recombinase" evidence="4">
    <location>
        <begin position="107"/>
        <end position="247"/>
    </location>
</feature>
<protein>
    <submittedName>
        <fullName evidence="5">Site-specific tyrosine recombinase XerC</fullName>
    </submittedName>
</protein>
<dbReference type="InterPro" id="IPR011010">
    <property type="entry name" value="DNA_brk_join_enz"/>
</dbReference>
<evidence type="ECO:0000259" key="4">
    <source>
        <dbReference type="PROSITE" id="PS51898"/>
    </source>
</evidence>
<dbReference type="GO" id="GO:0003677">
    <property type="term" value="F:DNA binding"/>
    <property type="evidence" value="ECO:0007669"/>
    <property type="project" value="UniProtKB-KW"/>
</dbReference>
<reference evidence="5 6" key="1">
    <citation type="submission" date="2015-09" db="EMBL/GenBank/DDBJ databases">
        <authorList>
            <consortium name="Pathogen Informatics"/>
        </authorList>
    </citation>
    <scope>NUCLEOTIDE SEQUENCE [LARGE SCALE GENOMIC DNA]</scope>
    <source>
        <strain evidence="5 6">2789STDY5834863</strain>
    </source>
</reference>
<proteinExistence type="inferred from homology"/>
<dbReference type="AlphaFoldDB" id="A0A174E6K9"/>
<dbReference type="PANTHER" id="PTHR30349:SF41">
    <property type="entry name" value="INTEGRASE_RECOMBINASE PROTEIN MJ0367-RELATED"/>
    <property type="match status" value="1"/>
</dbReference>
<dbReference type="RefSeq" id="WP_020993990.1">
    <property type="nucleotide sequence ID" value="NZ_BTHH01000016.1"/>
</dbReference>
<dbReference type="InterPro" id="IPR050090">
    <property type="entry name" value="Tyrosine_recombinase_XerCD"/>
</dbReference>
<dbReference type="GO" id="GO:0015074">
    <property type="term" value="P:DNA integration"/>
    <property type="evidence" value="ECO:0007669"/>
    <property type="project" value="InterPro"/>
</dbReference>
<gene>
    <name evidence="5" type="ORF">ERS852478_02452</name>
</gene>
<evidence type="ECO:0000256" key="2">
    <source>
        <dbReference type="ARBA" id="ARBA00023125"/>
    </source>
</evidence>
<keyword evidence="2" id="KW-0238">DNA-binding</keyword>
<dbReference type="EMBL" id="CYZN01000016">
    <property type="protein sequence ID" value="CUO32069.1"/>
    <property type="molecule type" value="Genomic_DNA"/>
</dbReference>
<organism evidence="5 6">
    <name type="scientific">Blautia wexlerae</name>
    <dbReference type="NCBI Taxonomy" id="418240"/>
    <lineage>
        <taxon>Bacteria</taxon>
        <taxon>Bacillati</taxon>
        <taxon>Bacillota</taxon>
        <taxon>Clostridia</taxon>
        <taxon>Lachnospirales</taxon>
        <taxon>Lachnospiraceae</taxon>
        <taxon>Blautia</taxon>
    </lineage>
</organism>
<name>A0A174E6K9_9FIRM</name>
<accession>A0A174E6K9</accession>
<dbReference type="InterPro" id="IPR002104">
    <property type="entry name" value="Integrase_catalytic"/>
</dbReference>
<dbReference type="PANTHER" id="PTHR30349">
    <property type="entry name" value="PHAGE INTEGRASE-RELATED"/>
    <property type="match status" value="1"/>
</dbReference>
<dbReference type="Gene3D" id="1.10.443.10">
    <property type="entry name" value="Intergrase catalytic core"/>
    <property type="match status" value="1"/>
</dbReference>
<comment type="similarity">
    <text evidence="1">Belongs to the 'phage' integrase family.</text>
</comment>
<evidence type="ECO:0000256" key="1">
    <source>
        <dbReference type="ARBA" id="ARBA00008857"/>
    </source>
</evidence>
<dbReference type="InterPro" id="IPR013762">
    <property type="entry name" value="Integrase-like_cat_sf"/>
</dbReference>
<dbReference type="SUPFAM" id="SSF56349">
    <property type="entry name" value="DNA breaking-rejoining enzymes"/>
    <property type="match status" value="1"/>
</dbReference>
<evidence type="ECO:0000256" key="3">
    <source>
        <dbReference type="ARBA" id="ARBA00023172"/>
    </source>
</evidence>